<protein>
    <recommendedName>
        <fullName evidence="6">SIMPL domain-containing protein</fullName>
    </recommendedName>
</protein>
<keyword evidence="1" id="KW-0732">Signal</keyword>
<name>A0A031K5M9_9SPHN</name>
<dbReference type="eggNOG" id="COG2968">
    <property type="taxonomic scope" value="Bacteria"/>
</dbReference>
<gene>
    <name evidence="2" type="ORF">BES08_07540</name>
    <name evidence="3" type="ORF">BV97_01079</name>
</gene>
<feature type="chain" id="PRO_5014496983" description="SIMPL domain-containing protein" evidence="1">
    <location>
        <begin position="22"/>
        <end position="251"/>
    </location>
</feature>
<dbReference type="KEGG" id="nre:BES08_07540"/>
<feature type="signal peptide" evidence="1">
    <location>
        <begin position="1"/>
        <end position="21"/>
    </location>
</feature>
<dbReference type="Proteomes" id="UP000094626">
    <property type="component" value="Chromosome"/>
</dbReference>
<dbReference type="EMBL" id="CP017075">
    <property type="protein sequence ID" value="AOR76618.1"/>
    <property type="molecule type" value="Genomic_DNA"/>
</dbReference>
<dbReference type="Gene3D" id="3.30.110.170">
    <property type="entry name" value="Protein of unknown function (DUF541), domain 1"/>
    <property type="match status" value="1"/>
</dbReference>
<reference evidence="5" key="3">
    <citation type="journal article" date="2017" name="J. Biotechnol.">
        <title>Complete genome sequence of Novosphingobium resinovorum SA1, a versatile xenobiotic-degrading bacterium capable of utilizing sulfanilic acid.</title>
        <authorList>
            <person name="Hegedus B."/>
            <person name="Kos P.B."/>
            <person name="Balint B."/>
            <person name="Maroti G."/>
            <person name="Gan H.M."/>
            <person name="Perei K."/>
            <person name="Rakhely G."/>
        </authorList>
    </citation>
    <scope>NUCLEOTIDE SEQUENCE [LARGE SCALE GENOMIC DNA]</scope>
    <source>
        <strain evidence="5">SA1</strain>
    </source>
</reference>
<dbReference type="RefSeq" id="WP_008833294.1">
    <property type="nucleotide sequence ID" value="NZ_CP017075.1"/>
</dbReference>
<dbReference type="Pfam" id="PF04402">
    <property type="entry name" value="SIMPL"/>
    <property type="match status" value="1"/>
</dbReference>
<dbReference type="EMBL" id="JFYZ01000002">
    <property type="protein sequence ID" value="EZP83887.1"/>
    <property type="molecule type" value="Genomic_DNA"/>
</dbReference>
<dbReference type="Proteomes" id="UP000024329">
    <property type="component" value="Unassembled WGS sequence"/>
</dbReference>
<keyword evidence="5" id="KW-1185">Reference proteome</keyword>
<sequence>MKTLSLLAATAMAASAPTAFAQQAPAPAIEAGHTMLTVTAEGSSTREPDMANYSAGVTTQGTTASEALSANSAQMTKVIAALKRAGIADKDVQTSNLNVNPVYAQPKRLPDGSYEDDGQQRIVGYRASNSVSVRQRKLQDMGKVIDALVTAGANQVNGPNFMLSQPEAAMDEARVEAMKSARARAELYAKASGLRVARIVSISESGGYSPQPVMFVRKEARDMVAAAAPPPVAAGELEMNVNVTVQFELAP</sequence>
<dbReference type="InterPro" id="IPR007497">
    <property type="entry name" value="SIMPL/DUF541"/>
</dbReference>
<dbReference type="PANTHER" id="PTHR34387">
    <property type="entry name" value="SLR1258 PROTEIN"/>
    <property type="match status" value="1"/>
</dbReference>
<evidence type="ECO:0000313" key="5">
    <source>
        <dbReference type="Proteomes" id="UP000094626"/>
    </source>
</evidence>
<dbReference type="OrthoDB" id="9813144at2"/>
<dbReference type="InterPro" id="IPR052022">
    <property type="entry name" value="26kDa_periplasmic_antigen"/>
</dbReference>
<accession>A0A031K5M9</accession>
<proteinExistence type="predicted"/>
<dbReference type="AlphaFoldDB" id="A0A031K5M9"/>
<reference evidence="2" key="2">
    <citation type="submission" date="2016-08" db="EMBL/GenBank/DDBJ databases">
        <authorList>
            <person name="Seilhamer J.J."/>
        </authorList>
    </citation>
    <scope>NUCLEOTIDE SEQUENCE [LARGE SCALE GENOMIC DNA]</scope>
    <source>
        <strain evidence="2">SA1</strain>
    </source>
</reference>
<evidence type="ECO:0000313" key="3">
    <source>
        <dbReference type="EMBL" id="EZP83887.1"/>
    </source>
</evidence>
<dbReference type="GO" id="GO:0006974">
    <property type="term" value="P:DNA damage response"/>
    <property type="evidence" value="ECO:0007669"/>
    <property type="project" value="TreeGrafter"/>
</dbReference>
<evidence type="ECO:0008006" key="6">
    <source>
        <dbReference type="Google" id="ProtNLM"/>
    </source>
</evidence>
<evidence type="ECO:0000313" key="4">
    <source>
        <dbReference type="Proteomes" id="UP000024329"/>
    </source>
</evidence>
<organism evidence="3 4">
    <name type="scientific">Novosphingobium resinovorum</name>
    <dbReference type="NCBI Taxonomy" id="158500"/>
    <lineage>
        <taxon>Bacteria</taxon>
        <taxon>Pseudomonadati</taxon>
        <taxon>Pseudomonadota</taxon>
        <taxon>Alphaproteobacteria</taxon>
        <taxon>Sphingomonadales</taxon>
        <taxon>Sphingomonadaceae</taxon>
        <taxon>Novosphingobium</taxon>
    </lineage>
</organism>
<dbReference type="PANTHER" id="PTHR34387:SF1">
    <property type="entry name" value="PERIPLASMIC IMMUNOGENIC PROTEIN"/>
    <property type="match status" value="1"/>
</dbReference>
<dbReference type="STRING" id="158500.BES08_07540"/>
<reference evidence="3 4" key="1">
    <citation type="submission" date="2014-03" db="EMBL/GenBank/DDBJ databases">
        <title>Whole genome sequence of Novosphingobium resinovorum KF1.</title>
        <authorList>
            <person name="Gan H.M."/>
            <person name="Gan H.Y."/>
            <person name="Chew T.H."/>
            <person name="Savka M.A."/>
        </authorList>
    </citation>
    <scope>NUCLEOTIDE SEQUENCE [LARGE SCALE GENOMIC DNA]</scope>
    <source>
        <strain evidence="3 4">KF1</strain>
    </source>
</reference>
<dbReference type="Gene3D" id="3.30.70.2970">
    <property type="entry name" value="Protein of unknown function (DUF541), domain 2"/>
    <property type="match status" value="1"/>
</dbReference>
<evidence type="ECO:0000313" key="2">
    <source>
        <dbReference type="EMBL" id="AOR76618.1"/>
    </source>
</evidence>
<dbReference type="PATRIC" id="fig|158500.4.peg.1108"/>
<evidence type="ECO:0000256" key="1">
    <source>
        <dbReference type="SAM" id="SignalP"/>
    </source>
</evidence>